<dbReference type="Pfam" id="PF01663">
    <property type="entry name" value="Phosphodiest"/>
    <property type="match status" value="1"/>
</dbReference>
<reference evidence="2" key="1">
    <citation type="submission" date="2016-10" db="EMBL/GenBank/DDBJ databases">
        <authorList>
            <person name="Varghese N."/>
            <person name="Submissions S."/>
        </authorList>
    </citation>
    <scope>NUCLEOTIDE SEQUENCE [LARGE SCALE GENOMIC DNA]</scope>
    <source>
        <strain evidence="2">CGMCC 4.3568</strain>
    </source>
</reference>
<dbReference type="SUPFAM" id="SSF53649">
    <property type="entry name" value="Alkaline phosphatase-like"/>
    <property type="match status" value="1"/>
</dbReference>
<dbReference type="PANTHER" id="PTHR10151:SF120">
    <property type="entry name" value="BIS(5'-ADENOSYL)-TRIPHOSPHATASE"/>
    <property type="match status" value="1"/>
</dbReference>
<dbReference type="InterPro" id="IPR017850">
    <property type="entry name" value="Alkaline_phosphatase_core_sf"/>
</dbReference>
<name>A0A1I0WSV2_9PSEU</name>
<dbReference type="Proteomes" id="UP000243799">
    <property type="component" value="Unassembled WGS sequence"/>
</dbReference>
<gene>
    <name evidence="1" type="ORF">SAMN05216266_102150</name>
</gene>
<evidence type="ECO:0000313" key="1">
    <source>
        <dbReference type="EMBL" id="SFA91230.1"/>
    </source>
</evidence>
<sequence length="394" mass="40552">MRPIITGTARGGKLFGVDDLPTPDDSTPHLAQLVPSLLAMLGVEGFAGTLDLPEAGSACVLLIDGLGWELLDEHAADAPVLTSLRARPLRVGYPATTAAGLAAIGTGLPSGEHGMVGYSFEVPGAGVLNALSWCAHPGGEDLRGAAPPEEVQPVATTFARAAAAGLDVRVVSAARFAGTPLTKAVFRGGRYHGVHALGDLAAGALASLGSPNGFCYAYHSELDMLGHLHGPGSQAWRMQLRQVDRLVESLVDNLPPGALLAVVADHGMVALDDTTVDVDDTPELLAGVRALGGEVRARHVYAETGAEPDVLEAWRAVLGGRAWVASREQAIEAGWFGPVVADHVRARIGDVVAAARGRSGVLRGAEEPVESSLIGQHGSLTSAEQLVPLALALG</sequence>
<dbReference type="PANTHER" id="PTHR10151">
    <property type="entry name" value="ECTONUCLEOTIDE PYROPHOSPHATASE/PHOSPHODIESTERASE"/>
    <property type="match status" value="1"/>
</dbReference>
<accession>A0A1I0WSV2</accession>
<dbReference type="GO" id="GO:0016787">
    <property type="term" value="F:hydrolase activity"/>
    <property type="evidence" value="ECO:0007669"/>
    <property type="project" value="UniProtKB-ARBA"/>
</dbReference>
<dbReference type="OrthoDB" id="9779267at2"/>
<dbReference type="RefSeq" id="WP_091670879.1">
    <property type="nucleotide sequence ID" value="NZ_FOKG01000002.1"/>
</dbReference>
<dbReference type="AlphaFoldDB" id="A0A1I0WSV2"/>
<dbReference type="STRING" id="490629.SAMN05216266_102150"/>
<protein>
    <submittedName>
        <fullName evidence="1">Type I phosphodiesterase / nucleotide pyrophosphatase</fullName>
    </submittedName>
</protein>
<proteinExistence type="predicted"/>
<dbReference type="Gene3D" id="3.40.720.10">
    <property type="entry name" value="Alkaline Phosphatase, subunit A"/>
    <property type="match status" value="1"/>
</dbReference>
<keyword evidence="2" id="KW-1185">Reference proteome</keyword>
<evidence type="ECO:0000313" key="2">
    <source>
        <dbReference type="Proteomes" id="UP000243799"/>
    </source>
</evidence>
<organism evidence="1 2">
    <name type="scientific">Amycolatopsis marina</name>
    <dbReference type="NCBI Taxonomy" id="490629"/>
    <lineage>
        <taxon>Bacteria</taxon>
        <taxon>Bacillati</taxon>
        <taxon>Actinomycetota</taxon>
        <taxon>Actinomycetes</taxon>
        <taxon>Pseudonocardiales</taxon>
        <taxon>Pseudonocardiaceae</taxon>
        <taxon>Amycolatopsis</taxon>
    </lineage>
</organism>
<dbReference type="InterPro" id="IPR002591">
    <property type="entry name" value="Phosphodiest/P_Trfase"/>
</dbReference>
<dbReference type="EMBL" id="FOKG01000002">
    <property type="protein sequence ID" value="SFA91230.1"/>
    <property type="molecule type" value="Genomic_DNA"/>
</dbReference>